<keyword evidence="2" id="KW-1185">Reference proteome</keyword>
<protein>
    <submittedName>
        <fullName evidence="1">Uncharacterized protein</fullName>
    </submittedName>
</protein>
<reference evidence="1 2" key="1">
    <citation type="submission" date="2020-08" db="EMBL/GenBank/DDBJ databases">
        <title>Sequencing the genomes of 1000 actinobacteria strains.</title>
        <authorList>
            <person name="Klenk H.-P."/>
        </authorList>
    </citation>
    <scope>NUCLEOTIDE SEQUENCE [LARGE SCALE GENOMIC DNA]</scope>
    <source>
        <strain evidence="1 2">DSM 45362</strain>
    </source>
</reference>
<proteinExistence type="predicted"/>
<dbReference type="AlphaFoldDB" id="A0A841BJM7"/>
<name>A0A841BJM7_9ACTN</name>
<gene>
    <name evidence="1" type="ORF">F4553_000612</name>
</gene>
<dbReference type="Proteomes" id="UP000587527">
    <property type="component" value="Unassembled WGS sequence"/>
</dbReference>
<evidence type="ECO:0000313" key="1">
    <source>
        <dbReference type="EMBL" id="MBB5867233.1"/>
    </source>
</evidence>
<dbReference type="EMBL" id="JACHMN010000001">
    <property type="protein sequence ID" value="MBB5867233.1"/>
    <property type="molecule type" value="Genomic_DNA"/>
</dbReference>
<accession>A0A841BJM7</accession>
<evidence type="ECO:0000313" key="2">
    <source>
        <dbReference type="Proteomes" id="UP000587527"/>
    </source>
</evidence>
<sequence>MCASLTHPALTSFTPPLTGTAPVSCDGILQNSSGLRPLIWNGVPSMTSQWSFTASATTVNGTHIHTAQGPITSGVLSGATVVKQQAIPNTDLAACDSAGGLLVSSGPTIWVITQT</sequence>
<comment type="caution">
    <text evidence="1">The sequence shown here is derived from an EMBL/GenBank/DDBJ whole genome shotgun (WGS) entry which is preliminary data.</text>
</comment>
<dbReference type="RefSeq" id="WP_184831719.1">
    <property type="nucleotide sequence ID" value="NZ_JACHMN010000001.1"/>
</dbReference>
<organism evidence="1 2">
    <name type="scientific">Allocatelliglobosispora scoriae</name>
    <dbReference type="NCBI Taxonomy" id="643052"/>
    <lineage>
        <taxon>Bacteria</taxon>
        <taxon>Bacillati</taxon>
        <taxon>Actinomycetota</taxon>
        <taxon>Actinomycetes</taxon>
        <taxon>Micromonosporales</taxon>
        <taxon>Micromonosporaceae</taxon>
        <taxon>Allocatelliglobosispora</taxon>
    </lineage>
</organism>